<accession>A0A1Y1S5Z9</accession>
<protein>
    <submittedName>
        <fullName evidence="8">SKN7</fullName>
    </submittedName>
</protein>
<keyword evidence="6" id="KW-0539">Nucleus</keyword>
<evidence type="ECO:0000256" key="6">
    <source>
        <dbReference type="ARBA" id="ARBA00023242"/>
    </source>
</evidence>
<dbReference type="PANTHER" id="PTHR10015">
    <property type="entry name" value="HEAT SHOCK TRANSCRIPTION FACTOR"/>
    <property type="match status" value="1"/>
</dbReference>
<dbReference type="InterPro" id="IPR036388">
    <property type="entry name" value="WH-like_DNA-bd_sf"/>
</dbReference>
<dbReference type="InterPro" id="IPR036390">
    <property type="entry name" value="WH_DNA-bd_sf"/>
</dbReference>
<keyword evidence="3" id="KW-0805">Transcription regulation</keyword>
<dbReference type="FunFam" id="1.10.10.10:FF:000027">
    <property type="entry name" value="Heat shock transcription factor 1"/>
    <property type="match status" value="1"/>
</dbReference>
<keyword evidence="5" id="KW-0804">Transcription</keyword>
<evidence type="ECO:0000259" key="7">
    <source>
        <dbReference type="SMART" id="SM00415"/>
    </source>
</evidence>
<dbReference type="OrthoDB" id="60033at2759"/>
<dbReference type="Proteomes" id="UP000192639">
    <property type="component" value="Unassembled WGS sequence"/>
</dbReference>
<comment type="similarity">
    <text evidence="2">Belongs to the HSF family.</text>
</comment>
<dbReference type="GO" id="GO:0003700">
    <property type="term" value="F:DNA-binding transcription factor activity"/>
    <property type="evidence" value="ECO:0007669"/>
    <property type="project" value="InterPro"/>
</dbReference>
<evidence type="ECO:0000313" key="9">
    <source>
        <dbReference type="Proteomes" id="UP000192639"/>
    </source>
</evidence>
<dbReference type="PRINTS" id="PR00056">
    <property type="entry name" value="HSFDOMAIN"/>
</dbReference>
<dbReference type="GO" id="GO:0005634">
    <property type="term" value="C:nucleus"/>
    <property type="evidence" value="ECO:0007669"/>
    <property type="project" value="UniProtKB-SubCell"/>
</dbReference>
<dbReference type="PANTHER" id="PTHR10015:SF427">
    <property type="entry name" value="HEAT SHOCK FACTOR PROTEIN"/>
    <property type="match status" value="1"/>
</dbReference>
<reference evidence="8 9" key="1">
    <citation type="journal article" date="2017" name="Environ. Microbiol.">
        <title>Decay of the glycolytic pathway and adaptation to intranuclear parasitism within Enterocytozoonidae microsporidia.</title>
        <authorList>
            <person name="Wiredu Boakye D."/>
            <person name="Jaroenlak P."/>
            <person name="Prachumwat A."/>
            <person name="Williams T.A."/>
            <person name="Bateman K.S."/>
            <person name="Itsathitphaisarn O."/>
            <person name="Sritunyalucksana K."/>
            <person name="Paszkiewicz K.H."/>
            <person name="Moore K.A."/>
            <person name="Stentiford G.D."/>
            <person name="Williams B.A."/>
        </authorList>
    </citation>
    <scope>NUCLEOTIDE SEQUENCE [LARGE SCALE GENOMIC DNA]</scope>
    <source>
        <strain evidence="8 9">GB1</strain>
    </source>
</reference>
<dbReference type="SUPFAM" id="SSF52172">
    <property type="entry name" value="CheY-like"/>
    <property type="match status" value="1"/>
</dbReference>
<name>A0A1Y1S5Z9_9MICR</name>
<dbReference type="Gene3D" id="3.40.50.2300">
    <property type="match status" value="1"/>
</dbReference>
<dbReference type="SMART" id="SM00415">
    <property type="entry name" value="HSF"/>
    <property type="match status" value="1"/>
</dbReference>
<feature type="domain" description="HSF-type DNA-binding" evidence="7">
    <location>
        <begin position="4"/>
        <end position="107"/>
    </location>
</feature>
<dbReference type="Pfam" id="PF00447">
    <property type="entry name" value="HSF_DNA-bind"/>
    <property type="match status" value="1"/>
</dbReference>
<gene>
    <name evidence="8" type="primary">SKN7</name>
    <name evidence="8" type="ORF">ECANGB1_1487</name>
</gene>
<sequence length="299" mass="34513">MEDVICRFVRKLLAMIEDAGNSDMIGWSNDGKSFIIFKPIRFAKHVLNVYFGNSKISSFVRQLNKYGFHKQRVPEEISRIYGMRVWVFKHTHFIKGRYDKMRKINRQKENGNSNIIGETYLSSDSLENNDNDANVSVLFSNCTINILTAIAKQLGIMINDIIELRKELNKVKEHNEIRKIGKTYLICDENEKDATNPHKMLRECGFNALIASDTARMSEIMNQMTFKFVIVSKENKHFMEMIVKIHSINKQICIIVISNNAITLDSDLARNKQIMGVLSKPITKTTLINIISKLEYLNL</sequence>
<evidence type="ECO:0000256" key="5">
    <source>
        <dbReference type="ARBA" id="ARBA00023163"/>
    </source>
</evidence>
<proteinExistence type="inferred from homology"/>
<evidence type="ECO:0000313" key="8">
    <source>
        <dbReference type="EMBL" id="ORD93831.1"/>
    </source>
</evidence>
<evidence type="ECO:0000256" key="4">
    <source>
        <dbReference type="ARBA" id="ARBA00023125"/>
    </source>
</evidence>
<comment type="subcellular location">
    <subcellularLocation>
        <location evidence="1">Nucleus</location>
    </subcellularLocation>
</comment>
<dbReference type="EMBL" id="LWDP01000044">
    <property type="protein sequence ID" value="ORD93831.1"/>
    <property type="molecule type" value="Genomic_DNA"/>
</dbReference>
<keyword evidence="4" id="KW-0238">DNA-binding</keyword>
<organism evidence="8 9">
    <name type="scientific">Enterospora canceri</name>
    <dbReference type="NCBI Taxonomy" id="1081671"/>
    <lineage>
        <taxon>Eukaryota</taxon>
        <taxon>Fungi</taxon>
        <taxon>Fungi incertae sedis</taxon>
        <taxon>Microsporidia</taxon>
        <taxon>Enterocytozoonidae</taxon>
        <taxon>Enterospora</taxon>
    </lineage>
</organism>
<dbReference type="InterPro" id="IPR000232">
    <property type="entry name" value="HSF_DNA-bd"/>
</dbReference>
<comment type="caution">
    <text evidence="8">The sequence shown here is derived from an EMBL/GenBank/DDBJ whole genome shotgun (WGS) entry which is preliminary data.</text>
</comment>
<dbReference type="AlphaFoldDB" id="A0A1Y1S5Z9"/>
<dbReference type="InterPro" id="IPR011006">
    <property type="entry name" value="CheY-like_superfamily"/>
</dbReference>
<dbReference type="Gene3D" id="1.10.10.10">
    <property type="entry name" value="Winged helix-like DNA-binding domain superfamily/Winged helix DNA-binding domain"/>
    <property type="match status" value="1"/>
</dbReference>
<evidence type="ECO:0000256" key="2">
    <source>
        <dbReference type="ARBA" id="ARBA00006403"/>
    </source>
</evidence>
<keyword evidence="9" id="KW-1185">Reference proteome</keyword>
<dbReference type="SUPFAM" id="SSF46785">
    <property type="entry name" value="Winged helix' DNA-binding domain"/>
    <property type="match status" value="1"/>
</dbReference>
<dbReference type="GO" id="GO:0043565">
    <property type="term" value="F:sequence-specific DNA binding"/>
    <property type="evidence" value="ECO:0007669"/>
    <property type="project" value="InterPro"/>
</dbReference>
<evidence type="ECO:0000256" key="1">
    <source>
        <dbReference type="ARBA" id="ARBA00004123"/>
    </source>
</evidence>
<evidence type="ECO:0000256" key="3">
    <source>
        <dbReference type="ARBA" id="ARBA00023015"/>
    </source>
</evidence>
<dbReference type="VEuPathDB" id="MicrosporidiaDB:ECANGB1_1487"/>